<dbReference type="InterPro" id="IPR046341">
    <property type="entry name" value="SET_dom_sf"/>
</dbReference>
<reference evidence="5 6" key="1">
    <citation type="journal article" date="2014" name="Nat. Commun.">
        <title>Klebsormidium flaccidum genome reveals primary factors for plant terrestrial adaptation.</title>
        <authorList>
            <person name="Hori K."/>
            <person name="Maruyama F."/>
            <person name="Fujisawa T."/>
            <person name="Togashi T."/>
            <person name="Yamamoto N."/>
            <person name="Seo M."/>
            <person name="Sato S."/>
            <person name="Yamada T."/>
            <person name="Mori H."/>
            <person name="Tajima N."/>
            <person name="Moriyama T."/>
            <person name="Ikeuchi M."/>
            <person name="Watanabe M."/>
            <person name="Wada H."/>
            <person name="Kobayashi K."/>
            <person name="Saito M."/>
            <person name="Masuda T."/>
            <person name="Sasaki-Sekimoto Y."/>
            <person name="Mashiguchi K."/>
            <person name="Awai K."/>
            <person name="Shimojima M."/>
            <person name="Masuda S."/>
            <person name="Iwai M."/>
            <person name="Nobusawa T."/>
            <person name="Narise T."/>
            <person name="Kondo S."/>
            <person name="Saito H."/>
            <person name="Sato R."/>
            <person name="Murakawa M."/>
            <person name="Ihara Y."/>
            <person name="Oshima-Yamada Y."/>
            <person name="Ohtaka K."/>
            <person name="Satoh M."/>
            <person name="Sonobe K."/>
            <person name="Ishii M."/>
            <person name="Ohtani R."/>
            <person name="Kanamori-Sato M."/>
            <person name="Honoki R."/>
            <person name="Miyazaki D."/>
            <person name="Mochizuki H."/>
            <person name="Umetsu J."/>
            <person name="Higashi K."/>
            <person name="Shibata D."/>
            <person name="Kamiya Y."/>
            <person name="Sato N."/>
            <person name="Nakamura Y."/>
            <person name="Tabata S."/>
            <person name="Ida S."/>
            <person name="Kurokawa K."/>
            <person name="Ohta H."/>
        </authorList>
    </citation>
    <scope>NUCLEOTIDE SEQUENCE [LARGE SCALE GENOMIC DNA]</scope>
    <source>
        <strain evidence="5 6">NIES-2285</strain>
    </source>
</reference>
<evidence type="ECO:0000259" key="4">
    <source>
        <dbReference type="PROSITE" id="PS50868"/>
    </source>
</evidence>
<dbReference type="EMBL" id="DF237033">
    <property type="protein sequence ID" value="GAQ81576.1"/>
    <property type="molecule type" value="Genomic_DNA"/>
</dbReference>
<accession>A0A1Y1HYG8</accession>
<keyword evidence="1" id="KW-0489">Methyltransferase</keyword>
<organism evidence="5 6">
    <name type="scientific">Klebsormidium nitens</name>
    <name type="common">Green alga</name>
    <name type="synonym">Ulothrix nitens</name>
    <dbReference type="NCBI Taxonomy" id="105231"/>
    <lineage>
        <taxon>Eukaryota</taxon>
        <taxon>Viridiplantae</taxon>
        <taxon>Streptophyta</taxon>
        <taxon>Klebsormidiophyceae</taxon>
        <taxon>Klebsormidiales</taxon>
        <taxon>Klebsormidiaceae</taxon>
        <taxon>Klebsormidium</taxon>
    </lineage>
</organism>
<dbReference type="InterPro" id="IPR001214">
    <property type="entry name" value="SET_dom"/>
</dbReference>
<feature type="domain" description="Post-SET" evidence="4">
    <location>
        <begin position="165"/>
        <end position="181"/>
    </location>
</feature>
<protein>
    <recommendedName>
        <fullName evidence="4">Post-SET domain-containing protein</fullName>
    </recommendedName>
</protein>
<dbReference type="AlphaFoldDB" id="A0A1Y1HYG8"/>
<dbReference type="PROSITE" id="PS50868">
    <property type="entry name" value="POST_SET"/>
    <property type="match status" value="1"/>
</dbReference>
<dbReference type="GO" id="GO:0008168">
    <property type="term" value="F:methyltransferase activity"/>
    <property type="evidence" value="ECO:0007669"/>
    <property type="project" value="UniProtKB-KW"/>
</dbReference>
<keyword evidence="3" id="KW-0949">S-adenosyl-L-methionine</keyword>
<dbReference type="Pfam" id="PF00856">
    <property type="entry name" value="SET"/>
    <property type="match status" value="1"/>
</dbReference>
<dbReference type="OrthoDB" id="422362at2759"/>
<proteinExistence type="predicted"/>
<gene>
    <name evidence="5" type="ORF">KFL_000840180</name>
</gene>
<evidence type="ECO:0000256" key="1">
    <source>
        <dbReference type="ARBA" id="ARBA00022603"/>
    </source>
</evidence>
<evidence type="ECO:0000313" key="6">
    <source>
        <dbReference type="Proteomes" id="UP000054558"/>
    </source>
</evidence>
<sequence length="224" mass="25691">MATNGAADYVIDWSRNDDRDPGYEGLNPDVWIQESTQFPGEKELVVKALIPKGEIVFTGHYLRDRKGTILTVDQLEALPLEKREEFLHWAVQISDHEFQAATVREDGVPEDFAAFMNHSCDPTIWFHPNDWTMLARRDLHPGDLILLDYSTAANSSPITYLSDVKVMPCLCGTKRCRKLLRKDDYLNKTMWEQYGSHWAPSVYQMWKRDGIAPPQGTGLPHLEE</sequence>
<dbReference type="Proteomes" id="UP000054558">
    <property type="component" value="Unassembled WGS sequence"/>
</dbReference>
<keyword evidence="2" id="KW-0808">Transferase</keyword>
<keyword evidence="6" id="KW-1185">Reference proteome</keyword>
<evidence type="ECO:0000256" key="3">
    <source>
        <dbReference type="ARBA" id="ARBA00022691"/>
    </source>
</evidence>
<evidence type="ECO:0000256" key="2">
    <source>
        <dbReference type="ARBA" id="ARBA00022679"/>
    </source>
</evidence>
<dbReference type="GO" id="GO:0032259">
    <property type="term" value="P:methylation"/>
    <property type="evidence" value="ECO:0007669"/>
    <property type="project" value="UniProtKB-KW"/>
</dbReference>
<evidence type="ECO:0000313" key="5">
    <source>
        <dbReference type="EMBL" id="GAQ81576.1"/>
    </source>
</evidence>
<dbReference type="SUPFAM" id="SSF82199">
    <property type="entry name" value="SET domain"/>
    <property type="match status" value="1"/>
</dbReference>
<name>A0A1Y1HYG8_KLENI</name>
<dbReference type="InterPro" id="IPR003616">
    <property type="entry name" value="Post-SET_dom"/>
</dbReference>
<dbReference type="Gene3D" id="2.170.270.10">
    <property type="entry name" value="SET domain"/>
    <property type="match status" value="1"/>
</dbReference>